<evidence type="ECO:0000313" key="3">
    <source>
        <dbReference type="Proteomes" id="UP001454036"/>
    </source>
</evidence>
<keyword evidence="3" id="KW-1185">Reference proteome</keyword>
<name>A0AAV3R876_LITER</name>
<reference evidence="2 3" key="1">
    <citation type="submission" date="2024-01" db="EMBL/GenBank/DDBJ databases">
        <title>The complete chloroplast genome sequence of Lithospermum erythrorhizon: insights into the phylogenetic relationship among Boraginaceae species and the maternal lineages of purple gromwells.</title>
        <authorList>
            <person name="Okada T."/>
            <person name="Watanabe K."/>
        </authorList>
    </citation>
    <scope>NUCLEOTIDE SEQUENCE [LARGE SCALE GENOMIC DNA]</scope>
</reference>
<feature type="compositionally biased region" description="Basic residues" evidence="1">
    <location>
        <begin position="460"/>
        <end position="473"/>
    </location>
</feature>
<evidence type="ECO:0000256" key="1">
    <source>
        <dbReference type="SAM" id="MobiDB-lite"/>
    </source>
</evidence>
<comment type="caution">
    <text evidence="2">The sequence shown here is derived from an EMBL/GenBank/DDBJ whole genome shotgun (WGS) entry which is preliminary data.</text>
</comment>
<protein>
    <submittedName>
        <fullName evidence="2">Uncharacterized protein</fullName>
    </submittedName>
</protein>
<sequence length="483" mass="55421">MESQNQLTKSNMESQLTESLESTHTQNAWSIFGLLLSQTRPVSLPEIASRFDSIYGSPSYIRFLCSIPNSPLHLTTNEYVGVSSIGLFYIARFVSSINLEFRNHNLIGFQFERLKDGDGKVLKTYKRRKCVRGKDECHKIVKRRKMDFHEEEDNRTLVKLPVAEHRSSTQIYLVQDNISKSFNITINNPLDMAFSYKLFEERNSRVSWLINSNAQIWKTTAHDRENTCVCVNEKHICTLSDSDNENTSNIAKLTKENRLLNLAYLPEAIVHKTTVEGTEAEDILSRTSLRETHQMITCDRQASSDISTYQAVINWNKVNQIQEFPILADDKGEGHVDDIAVEETASDCLPKGNFQENITMRIRSIMPSLGKLKSKMPLENETISAVNMLADDQKHLENSQSTDNKPKFDPWEILTSNSPTICETQEKNDVQQCIDQQHSKREKKSNSINKNICEENDHHKERKEKHKDSKKKSFNISENVSSI</sequence>
<organism evidence="2 3">
    <name type="scientific">Lithospermum erythrorhizon</name>
    <name type="common">Purple gromwell</name>
    <name type="synonym">Lithospermum officinale var. erythrorhizon</name>
    <dbReference type="NCBI Taxonomy" id="34254"/>
    <lineage>
        <taxon>Eukaryota</taxon>
        <taxon>Viridiplantae</taxon>
        <taxon>Streptophyta</taxon>
        <taxon>Embryophyta</taxon>
        <taxon>Tracheophyta</taxon>
        <taxon>Spermatophyta</taxon>
        <taxon>Magnoliopsida</taxon>
        <taxon>eudicotyledons</taxon>
        <taxon>Gunneridae</taxon>
        <taxon>Pentapetalae</taxon>
        <taxon>asterids</taxon>
        <taxon>lamiids</taxon>
        <taxon>Boraginales</taxon>
        <taxon>Boraginaceae</taxon>
        <taxon>Boraginoideae</taxon>
        <taxon>Lithospermeae</taxon>
        <taxon>Lithospermum</taxon>
    </lineage>
</organism>
<proteinExistence type="predicted"/>
<evidence type="ECO:0000313" key="2">
    <source>
        <dbReference type="EMBL" id="GAA0172594.1"/>
    </source>
</evidence>
<dbReference type="AlphaFoldDB" id="A0AAV3R876"/>
<feature type="region of interest" description="Disordered" evidence="1">
    <location>
        <begin position="433"/>
        <end position="483"/>
    </location>
</feature>
<feature type="compositionally biased region" description="Polar residues" evidence="1">
    <location>
        <begin position="474"/>
        <end position="483"/>
    </location>
</feature>
<dbReference type="Proteomes" id="UP001454036">
    <property type="component" value="Unassembled WGS sequence"/>
</dbReference>
<accession>A0AAV3R876</accession>
<gene>
    <name evidence="2" type="ORF">LIER_41363</name>
</gene>
<dbReference type="EMBL" id="BAABME010025706">
    <property type="protein sequence ID" value="GAA0172594.1"/>
    <property type="molecule type" value="Genomic_DNA"/>
</dbReference>